<dbReference type="InterPro" id="IPR011989">
    <property type="entry name" value="ARM-like"/>
</dbReference>
<evidence type="ECO:0000313" key="2">
    <source>
        <dbReference type="Proteomes" id="UP001521116"/>
    </source>
</evidence>
<protein>
    <recommendedName>
        <fullName evidence="3">GTP binding protein</fullName>
    </recommendedName>
</protein>
<keyword evidence="2" id="KW-1185">Reference proteome</keyword>
<gene>
    <name evidence="1" type="ORF">SLS56_001051</name>
</gene>
<comment type="caution">
    <text evidence="1">The sequence shown here is derived from an EMBL/GenBank/DDBJ whole genome shotgun (WGS) entry which is preliminary data.</text>
</comment>
<proteinExistence type="predicted"/>
<organism evidence="1 2">
    <name type="scientific">Neofusicoccum ribis</name>
    <dbReference type="NCBI Taxonomy" id="45134"/>
    <lineage>
        <taxon>Eukaryota</taxon>
        <taxon>Fungi</taxon>
        <taxon>Dikarya</taxon>
        <taxon>Ascomycota</taxon>
        <taxon>Pezizomycotina</taxon>
        <taxon>Dothideomycetes</taxon>
        <taxon>Dothideomycetes incertae sedis</taxon>
        <taxon>Botryosphaeriales</taxon>
        <taxon>Botryosphaeriaceae</taxon>
        <taxon>Neofusicoccum</taxon>
    </lineage>
</organism>
<reference evidence="1 2" key="1">
    <citation type="submission" date="2024-02" db="EMBL/GenBank/DDBJ databases">
        <title>De novo assembly and annotation of 12 fungi associated with fruit tree decline syndrome in Ontario, Canada.</title>
        <authorList>
            <person name="Sulman M."/>
            <person name="Ellouze W."/>
            <person name="Ilyukhin E."/>
        </authorList>
    </citation>
    <scope>NUCLEOTIDE SEQUENCE [LARGE SCALE GENOMIC DNA]</scope>
    <source>
        <strain evidence="1 2">M1-105</strain>
    </source>
</reference>
<dbReference type="InterPro" id="IPR040144">
    <property type="entry name" value="RAP1GDS1"/>
</dbReference>
<dbReference type="InterPro" id="IPR016024">
    <property type="entry name" value="ARM-type_fold"/>
</dbReference>
<dbReference type="Proteomes" id="UP001521116">
    <property type="component" value="Unassembled WGS sequence"/>
</dbReference>
<evidence type="ECO:0008006" key="3">
    <source>
        <dbReference type="Google" id="ProtNLM"/>
    </source>
</evidence>
<sequence length="598" mass="64543">MEWPPASDPPSFTAAVKAFFDAPGREPDAGPLEGLLARLEELRKGDQPASWDKALELLADASRDQKWREPIETSGLLKYYLENLGPAALPTASSKQLLRAVGNGVADRDESRAVVLPFLDKIIGCLQNPALTPVAISVLYNTCLGYEPAQKEAAGLRLDRHLCRLLSDESQNESQVIELLAWVSDNLSEDVLAESEDCLNAIMQYFPACEEWEDFKSLIAAASVYLQDSTIQNKILRSDGLTQITRMLKLKTDQLDLLQQAMDEEDKKDFQEDLRITTGLVMNTIAAITASDDFAVFYNLTSPLIREQGTWLSSPSPILQTCACITLGNIAVSDAINIAMVHDQSYHLPTLAILRSPTAERTLLYLAAGFLRHLAQPAANVDAVAAADALPTLTALLARRETELDFEVAAVLRRLVNHSFATAAALARDPDALAALLAAARQTKTGFEVGRLLIAICRQLRAREKAAGGGGGGGGGGDAATEEPWRGLLALADATRPLLLMVRQEQVPALASEAWFGFGLVAGAAGGARRVADAFAEEEDWAVVRDAVTKGEEGSPNRENARAAVHLVAAGLEEGDPLKERFERLARESREGVAVMEG</sequence>
<name>A0ABR3TAT7_9PEZI</name>
<dbReference type="Gene3D" id="1.25.10.10">
    <property type="entry name" value="Leucine-rich Repeat Variant"/>
    <property type="match status" value="1"/>
</dbReference>
<accession>A0ABR3TAT7</accession>
<dbReference type="SUPFAM" id="SSF48371">
    <property type="entry name" value="ARM repeat"/>
    <property type="match status" value="1"/>
</dbReference>
<dbReference type="PANTHER" id="PTHR10957">
    <property type="entry name" value="RAP1 GTPASE-GDP DISSOCIATION STIMULATOR 1"/>
    <property type="match status" value="1"/>
</dbReference>
<evidence type="ECO:0000313" key="1">
    <source>
        <dbReference type="EMBL" id="KAL1636468.1"/>
    </source>
</evidence>
<dbReference type="EMBL" id="JAJVDC020000006">
    <property type="protein sequence ID" value="KAL1636468.1"/>
    <property type="molecule type" value="Genomic_DNA"/>
</dbReference>